<dbReference type="Proteomes" id="UP000824083">
    <property type="component" value="Unassembled WGS sequence"/>
</dbReference>
<feature type="signal peptide" evidence="2">
    <location>
        <begin position="1"/>
        <end position="21"/>
    </location>
</feature>
<dbReference type="Pfam" id="PF06986">
    <property type="entry name" value="F_T4SS_TraN"/>
    <property type="match status" value="4"/>
</dbReference>
<feature type="chain" id="PRO_5038766748" evidence="2">
    <location>
        <begin position="22"/>
        <end position="743"/>
    </location>
</feature>
<accession>A0A9D1IKK7</accession>
<protein>
    <submittedName>
        <fullName evidence="3">Conjugal transfer protein TraN</fullName>
    </submittedName>
</protein>
<reference evidence="3" key="2">
    <citation type="journal article" date="2021" name="PeerJ">
        <title>Extensive microbial diversity within the chicken gut microbiome revealed by metagenomics and culture.</title>
        <authorList>
            <person name="Gilroy R."/>
            <person name="Ravi A."/>
            <person name="Getino M."/>
            <person name="Pursley I."/>
            <person name="Horton D.L."/>
            <person name="Alikhan N.F."/>
            <person name="Baker D."/>
            <person name="Gharbi K."/>
            <person name="Hall N."/>
            <person name="Watson M."/>
            <person name="Adriaenssens E.M."/>
            <person name="Foster-Nyarko E."/>
            <person name="Jarju S."/>
            <person name="Secka A."/>
            <person name="Antonio M."/>
            <person name="Oren A."/>
            <person name="Chaudhuri R.R."/>
            <person name="La Ragione R."/>
            <person name="Hildebrand F."/>
            <person name="Pallen M.J."/>
        </authorList>
    </citation>
    <scope>NUCLEOTIDE SEQUENCE</scope>
    <source>
        <strain evidence="3">7463</strain>
    </source>
</reference>
<name>A0A9D1IKK7_9BURK</name>
<gene>
    <name evidence="3" type="primary">traN</name>
    <name evidence="3" type="ORF">IAC56_05910</name>
</gene>
<feature type="region of interest" description="Disordered" evidence="1">
    <location>
        <begin position="719"/>
        <end position="743"/>
    </location>
</feature>
<proteinExistence type="predicted"/>
<dbReference type="InterPro" id="IPR014121">
    <property type="entry name" value="TraN_Ftype"/>
</dbReference>
<sequence length="743" mass="81643">MPISSLFPLVILSLITGSVLAQNCEVTKNACLQGPETRVIAGVKVYRDCWQYETVTECEGEGTVNYCAPLEDASDCSETRSECLVAGKPGECHSQEKTFSCKAPLPDPVSESITALEVEITVNDRFEPERYCESANNPDCDQTQMICTMPDETRLVEDVEVTLPCWERQYSFSCLLAPENPSCGILENAGCKPSPAKKSQTLTYDCKENAVIIPHEDIRFIETIEVLDTVNEINNTCENLSCSITQTTCLTYHPIFTDVCLREESTLLCETGEKQTCDVLIENECAQQNSESTNDKLYACSTTVSPLPENITWVGSEEVITDITEESNCPFSNTLSISSRSTRSACEVAGKTCVEGAETRIVNGVPIYKDCWRHEVQYRCVTDDGVNTCEALSTNAKCELVDKKCLAGNDASCTYWNFTYKCQETPDTVIEEERCTESICQHGLCTPINDAPNNNLADTVAKLEVARQAAVYGDYENLRFFTGEMNTCRNKLGGVSCCKGKVRGSHTNAAGLPVSYVFAGKVAREAIHTLGSPYVNDILMSNDQVAGIMTKLYGSAAGQAYSPNLSYYGLTVSYAAGSVQFSFDPFTFYAMVALEVASDYLSCTPEEQTLQLKRGADTCRYVGSRCTEYFMGQCLIKTESYCCYNSKLARLVQEAAHEQLGLGWNVDDSQVCQGLTAYEMSQVDLGKIDPKALEGLVDTSKVNIPDSKNVETRAQARKAEIESSQKPYGPMPEKEGTCYGTNC</sequence>
<dbReference type="EMBL" id="DVMY01000091">
    <property type="protein sequence ID" value="HIU37792.1"/>
    <property type="molecule type" value="Genomic_DNA"/>
</dbReference>
<evidence type="ECO:0000313" key="3">
    <source>
        <dbReference type="EMBL" id="HIU37792.1"/>
    </source>
</evidence>
<organism evidence="3 4">
    <name type="scientific">Candidatus Aphodousia faecigallinarum</name>
    <dbReference type="NCBI Taxonomy" id="2840677"/>
    <lineage>
        <taxon>Bacteria</taxon>
        <taxon>Pseudomonadati</taxon>
        <taxon>Pseudomonadota</taxon>
        <taxon>Betaproteobacteria</taxon>
        <taxon>Burkholderiales</taxon>
        <taxon>Sutterellaceae</taxon>
        <taxon>Sutterellaceae incertae sedis</taxon>
        <taxon>Candidatus Aphodousia</taxon>
    </lineage>
</organism>
<evidence type="ECO:0000313" key="4">
    <source>
        <dbReference type="Proteomes" id="UP000824083"/>
    </source>
</evidence>
<reference evidence="3" key="1">
    <citation type="submission" date="2020-10" db="EMBL/GenBank/DDBJ databases">
        <authorList>
            <person name="Gilroy R."/>
        </authorList>
    </citation>
    <scope>NUCLEOTIDE SEQUENCE</scope>
    <source>
        <strain evidence="3">7463</strain>
    </source>
</reference>
<keyword evidence="2" id="KW-0732">Signal</keyword>
<evidence type="ECO:0000256" key="2">
    <source>
        <dbReference type="SAM" id="SignalP"/>
    </source>
</evidence>
<dbReference type="AlphaFoldDB" id="A0A9D1IKK7"/>
<comment type="caution">
    <text evidence="3">The sequence shown here is derived from an EMBL/GenBank/DDBJ whole genome shotgun (WGS) entry which is preliminary data.</text>
</comment>
<evidence type="ECO:0000256" key="1">
    <source>
        <dbReference type="SAM" id="MobiDB-lite"/>
    </source>
</evidence>